<dbReference type="InterPro" id="IPR023631">
    <property type="entry name" value="Amidase_dom"/>
</dbReference>
<dbReference type="PANTHER" id="PTHR11895">
    <property type="entry name" value="TRANSAMIDASE"/>
    <property type="match status" value="1"/>
</dbReference>
<dbReference type="Gene3D" id="3.90.1300.10">
    <property type="entry name" value="Amidase signature (AS) domain"/>
    <property type="match status" value="1"/>
</dbReference>
<evidence type="ECO:0000313" key="4">
    <source>
        <dbReference type="EMBL" id="VIO71555.1"/>
    </source>
</evidence>
<dbReference type="InterPro" id="IPR000120">
    <property type="entry name" value="Amidase"/>
</dbReference>
<dbReference type="PANTHER" id="PTHR11895:SF151">
    <property type="entry name" value="GLUTAMYL-TRNA(GLN) AMIDOTRANSFERASE SUBUNIT A"/>
    <property type="match status" value="1"/>
</dbReference>
<keyword evidence="2" id="KW-0732">Signal</keyword>
<name>A0A508T7Y4_9BRAD</name>
<evidence type="ECO:0000256" key="2">
    <source>
        <dbReference type="SAM" id="SignalP"/>
    </source>
</evidence>
<sequence>MAGLNRRTIAARAGCLLLSGLSIMAAAKAAETSRDVTNLSARDIVRKVAAGQLDPCRAAEIFLSVIAADNHNGFISTRRADEFDVCKGPHGSTDLQAKRLAGLPIAVKDNILVAGQRATFGTSATKDYFATETADAVQRLMDQGAIVIGKLNLHELAGGVTSNNAVYGPVRNAYDPRCFAGGSSGGAGAAVGARLVPVALGTDTGGSVLIPAALNGAIGFRPTVGRYPMGGVLPVSPTRDTIGPIARTVEDIILVDSVMARSSSVIRPLDLRDLRVGIPRKLFVDVADTDSRTKFDHVLEMLKAAGMEIVAVDLPDLVQAEKGFGPITPYELKTEVPKFLALHKVGISFDQLVAGIRSPDLIKDYQTRFLGAASPDEEAYKTALQTFKPAVENVFRSAFADHRLIALALPTTLTDARPIEGSDDQIAMDGKLIPTWKAYINNTNYITKGSLAALSLPMGLSSRGLPLGVTFAVLPGHDEDVLSLGLSVQALLPVLPAPPIAADQ</sequence>
<evidence type="ECO:0000256" key="1">
    <source>
        <dbReference type="ARBA" id="ARBA00009199"/>
    </source>
</evidence>
<dbReference type="SUPFAM" id="SSF75304">
    <property type="entry name" value="Amidase signature (AS) enzymes"/>
    <property type="match status" value="1"/>
</dbReference>
<dbReference type="AlphaFoldDB" id="A0A508T7Y4"/>
<dbReference type="RefSeq" id="WP_139861026.1">
    <property type="nucleotide sequence ID" value="NZ_CAADFC020000013.1"/>
</dbReference>
<gene>
    <name evidence="4" type="primary">mdlY_2</name>
    <name evidence="4" type="ORF">CI1B_37390</name>
</gene>
<dbReference type="EC" id="3.5.1.86" evidence="4"/>
<dbReference type="EMBL" id="CAADFC020000013">
    <property type="protein sequence ID" value="VIO71555.1"/>
    <property type="molecule type" value="Genomic_DNA"/>
</dbReference>
<protein>
    <submittedName>
        <fullName evidence="4">Mandelamide hydrolase</fullName>
        <ecNumber evidence="4">3.5.1.86</ecNumber>
    </submittedName>
</protein>
<keyword evidence="5" id="KW-1185">Reference proteome</keyword>
<keyword evidence="4" id="KW-0378">Hydrolase</keyword>
<dbReference type="GO" id="GO:0050537">
    <property type="term" value="F:mandelamide amidase activity"/>
    <property type="evidence" value="ECO:0007669"/>
    <property type="project" value="UniProtKB-EC"/>
</dbReference>
<feature type="signal peptide" evidence="2">
    <location>
        <begin position="1"/>
        <end position="29"/>
    </location>
</feature>
<dbReference type="OrthoDB" id="9777859at2"/>
<feature type="domain" description="Amidase" evidence="3">
    <location>
        <begin position="96"/>
        <end position="482"/>
    </location>
</feature>
<proteinExistence type="inferred from homology"/>
<evidence type="ECO:0000259" key="3">
    <source>
        <dbReference type="Pfam" id="PF01425"/>
    </source>
</evidence>
<comment type="caution">
    <text evidence="4">The sequence shown here is derived from an EMBL/GenBank/DDBJ whole genome shotgun (WGS) entry which is preliminary data.</text>
</comment>
<comment type="similarity">
    <text evidence="1">Belongs to the amidase family.</text>
</comment>
<accession>A0A508T7Y4</accession>
<feature type="chain" id="PRO_5021382904" evidence="2">
    <location>
        <begin position="30"/>
        <end position="504"/>
    </location>
</feature>
<reference evidence="4" key="1">
    <citation type="submission" date="2019-02" db="EMBL/GenBank/DDBJ databases">
        <authorList>
            <person name="Pothier F.J."/>
        </authorList>
    </citation>
    <scope>NUCLEOTIDE SEQUENCE</scope>
    <source>
        <strain evidence="4">CI-1B</strain>
    </source>
</reference>
<dbReference type="InterPro" id="IPR036928">
    <property type="entry name" value="AS_sf"/>
</dbReference>
<dbReference type="Pfam" id="PF01425">
    <property type="entry name" value="Amidase"/>
    <property type="match status" value="1"/>
</dbReference>
<organism evidence="4 5">
    <name type="scientific">Bradyrhizobium ivorense</name>
    <dbReference type="NCBI Taxonomy" id="2511166"/>
    <lineage>
        <taxon>Bacteria</taxon>
        <taxon>Pseudomonadati</taxon>
        <taxon>Pseudomonadota</taxon>
        <taxon>Alphaproteobacteria</taxon>
        <taxon>Hyphomicrobiales</taxon>
        <taxon>Nitrobacteraceae</taxon>
        <taxon>Bradyrhizobium</taxon>
    </lineage>
</organism>
<evidence type="ECO:0000313" key="5">
    <source>
        <dbReference type="Proteomes" id="UP000328092"/>
    </source>
</evidence>
<dbReference type="Proteomes" id="UP000328092">
    <property type="component" value="Unassembled WGS sequence"/>
</dbReference>